<reference evidence="2 3" key="1">
    <citation type="submission" date="2014-02" db="EMBL/GenBank/DDBJ databases">
        <title>The genome sequence of Colletotrichum nymphaeae SA-01.</title>
        <authorList>
            <person name="Baroncelli R."/>
            <person name="Thon M.R."/>
        </authorList>
    </citation>
    <scope>NUCLEOTIDE SEQUENCE [LARGE SCALE GENOMIC DNA]</scope>
    <source>
        <strain evidence="2 3">SA-01</strain>
    </source>
</reference>
<feature type="transmembrane region" description="Helical" evidence="1">
    <location>
        <begin position="30"/>
        <end position="53"/>
    </location>
</feature>
<keyword evidence="3" id="KW-1185">Reference proteome</keyword>
<keyword evidence="1" id="KW-1133">Transmembrane helix</keyword>
<evidence type="ECO:0000313" key="3">
    <source>
        <dbReference type="Proteomes" id="UP000070054"/>
    </source>
</evidence>
<evidence type="ECO:0000313" key="2">
    <source>
        <dbReference type="EMBL" id="KXH38450.1"/>
    </source>
</evidence>
<protein>
    <submittedName>
        <fullName evidence="2">Uncharacterized protein</fullName>
    </submittedName>
</protein>
<dbReference type="Proteomes" id="UP000070054">
    <property type="component" value="Unassembled WGS sequence"/>
</dbReference>
<organism evidence="2 3">
    <name type="scientific">Colletotrichum nymphaeae SA-01</name>
    <dbReference type="NCBI Taxonomy" id="1460502"/>
    <lineage>
        <taxon>Eukaryota</taxon>
        <taxon>Fungi</taxon>
        <taxon>Dikarya</taxon>
        <taxon>Ascomycota</taxon>
        <taxon>Pezizomycotina</taxon>
        <taxon>Sordariomycetes</taxon>
        <taxon>Hypocreomycetidae</taxon>
        <taxon>Glomerellales</taxon>
        <taxon>Glomerellaceae</taxon>
        <taxon>Colletotrichum</taxon>
        <taxon>Colletotrichum acutatum species complex</taxon>
    </lineage>
</organism>
<sequence>MSLQKPTGLLSRSTWNCSAEMTANPDVSGIGVIVGFVGTGGLIILLLTVHYLFAYDPTLDPFRTLQQTHTKTSRPNAIDVAFLGWFREHMTHFGFKPTWLDDARRAKTLRDAFDKVRVSRS</sequence>
<dbReference type="AlphaFoldDB" id="A0A135SRA4"/>
<dbReference type="OrthoDB" id="5427664at2759"/>
<dbReference type="EMBL" id="JEMN01001398">
    <property type="protein sequence ID" value="KXH38450.1"/>
    <property type="molecule type" value="Genomic_DNA"/>
</dbReference>
<accession>A0A135SRA4</accession>
<comment type="caution">
    <text evidence="2">The sequence shown here is derived from an EMBL/GenBank/DDBJ whole genome shotgun (WGS) entry which is preliminary data.</text>
</comment>
<proteinExistence type="predicted"/>
<keyword evidence="1" id="KW-0812">Transmembrane</keyword>
<evidence type="ECO:0000256" key="1">
    <source>
        <dbReference type="SAM" id="Phobius"/>
    </source>
</evidence>
<keyword evidence="1" id="KW-0472">Membrane</keyword>
<name>A0A135SRA4_9PEZI</name>
<gene>
    <name evidence="2" type="ORF">CNYM01_09586</name>
</gene>